<keyword evidence="6" id="KW-1185">Reference proteome</keyword>
<name>A0ABY0C1J6_9GAMM</name>
<evidence type="ECO:0000313" key="6">
    <source>
        <dbReference type="Proteomes" id="UP000287410"/>
    </source>
</evidence>
<reference evidence="5 6" key="1">
    <citation type="journal article" date="2018" name="Front. Microbiol.">
        <title>Genome-Based Analysis Reveals the Taxonomy and Diversity of the Family Idiomarinaceae.</title>
        <authorList>
            <person name="Liu Y."/>
            <person name="Lai Q."/>
            <person name="Shao Z."/>
        </authorList>
    </citation>
    <scope>NUCLEOTIDE SEQUENCE [LARGE SCALE GENOMIC DNA]</scope>
    <source>
        <strain evidence="5 6">GBSy1</strain>
    </source>
</reference>
<dbReference type="EMBL" id="PIPN01000001">
    <property type="protein sequence ID" value="RUO31694.1"/>
    <property type="molecule type" value="Genomic_DNA"/>
</dbReference>
<feature type="signal peptide" evidence="3">
    <location>
        <begin position="1"/>
        <end position="20"/>
    </location>
</feature>
<keyword evidence="1" id="KW-0602">Photosynthesis</keyword>
<evidence type="ECO:0000313" key="5">
    <source>
        <dbReference type="EMBL" id="RUO31694.1"/>
    </source>
</evidence>
<keyword evidence="3" id="KW-0732">Signal</keyword>
<dbReference type="Pfam" id="PF14870">
    <property type="entry name" value="PSII_BNR"/>
    <property type="match status" value="1"/>
</dbReference>
<feature type="domain" description="Photosynthesis system II assembly factor Ycf48/Hcf136-like" evidence="4">
    <location>
        <begin position="173"/>
        <end position="258"/>
    </location>
</feature>
<keyword evidence="2" id="KW-0604">Photosystem II</keyword>
<dbReference type="RefSeq" id="WP_126787801.1">
    <property type="nucleotide sequence ID" value="NZ_PIPN01000001.1"/>
</dbReference>
<evidence type="ECO:0000256" key="3">
    <source>
        <dbReference type="SAM" id="SignalP"/>
    </source>
</evidence>
<comment type="caution">
    <text evidence="5">The sequence shown here is derived from an EMBL/GenBank/DDBJ whole genome shotgun (WGS) entry which is preliminary data.</text>
</comment>
<dbReference type="Gene3D" id="2.130.10.10">
    <property type="entry name" value="YVTN repeat-like/Quinoprotein amine dehydrogenase"/>
    <property type="match status" value="2"/>
</dbReference>
<dbReference type="InterPro" id="IPR028203">
    <property type="entry name" value="PSII_CF48-like_dom"/>
</dbReference>
<feature type="chain" id="PRO_5045699100" description="Photosynthesis system II assembly factor Ycf48/Hcf136-like domain-containing protein" evidence="3">
    <location>
        <begin position="21"/>
        <end position="377"/>
    </location>
</feature>
<dbReference type="Proteomes" id="UP000287410">
    <property type="component" value="Unassembled WGS sequence"/>
</dbReference>
<protein>
    <recommendedName>
        <fullName evidence="4">Photosynthesis system II assembly factor Ycf48/Hcf136-like domain-containing protein</fullName>
    </recommendedName>
</protein>
<accession>A0ABY0C1J6</accession>
<dbReference type="SUPFAM" id="SSF110296">
    <property type="entry name" value="Oligoxyloglucan reducing end-specific cellobiohydrolase"/>
    <property type="match status" value="1"/>
</dbReference>
<evidence type="ECO:0000259" key="4">
    <source>
        <dbReference type="Pfam" id="PF14870"/>
    </source>
</evidence>
<gene>
    <name evidence="5" type="ORF">CWE12_01470</name>
</gene>
<dbReference type="PANTHER" id="PTHR47199:SF2">
    <property type="entry name" value="PHOTOSYSTEM II STABILITY_ASSEMBLY FACTOR HCF136, CHLOROPLASTIC"/>
    <property type="match status" value="1"/>
</dbReference>
<dbReference type="PANTHER" id="PTHR47199">
    <property type="entry name" value="PHOTOSYSTEM II STABILITY/ASSEMBLY FACTOR HCF136, CHLOROPLASTIC"/>
    <property type="match status" value="1"/>
</dbReference>
<dbReference type="InterPro" id="IPR015943">
    <property type="entry name" value="WD40/YVTN_repeat-like_dom_sf"/>
</dbReference>
<evidence type="ECO:0000256" key="1">
    <source>
        <dbReference type="ARBA" id="ARBA00022531"/>
    </source>
</evidence>
<sequence length="377" mass="41821">MKWIAMCAALLSATGTSAYASQAGDDYDVIFAPSPQAQRAEHGVLIGLERYLTKTIAVGAFGTVLVREGNEDWQQAEVPTSVLLTSLHYVDANTIWASGHDGVLIKSTDGGQSWQRMMDGYQLLEMELDWLQQREDYLTEAMENADDEEQAYEYEYLLDELSFQLQAASIQQEVGPTKPFLDVFFIDNQHGFAIGAYGTMLETTDGGSSWTMVNERLENPTAFHLNKMITNERGDLFIIGEAGQLFRSEDSGANWDILDSPYHGSLFGGLFDQQGRLWVYGLRGSVFVSDDNGDSFRQIDANTRYNLNSGTVMADGTVVLAGHSGTMVFFDPQNLQPQRYEHSSNVPLSDVLQDAGNQMIMVGRSGLMQFIYPATAR</sequence>
<evidence type="ECO:0000256" key="2">
    <source>
        <dbReference type="ARBA" id="ARBA00023276"/>
    </source>
</evidence>
<proteinExistence type="predicted"/>
<organism evidence="5 6">
    <name type="scientific">Aliidiomarina sedimenti</name>
    <dbReference type="NCBI Taxonomy" id="1933879"/>
    <lineage>
        <taxon>Bacteria</taxon>
        <taxon>Pseudomonadati</taxon>
        <taxon>Pseudomonadota</taxon>
        <taxon>Gammaproteobacteria</taxon>
        <taxon>Alteromonadales</taxon>
        <taxon>Idiomarinaceae</taxon>
        <taxon>Aliidiomarina</taxon>
    </lineage>
</organism>